<feature type="transmembrane region" description="Helical" evidence="1">
    <location>
        <begin position="110"/>
        <end position="129"/>
    </location>
</feature>
<protein>
    <submittedName>
        <fullName evidence="2">DUF4153 domain-containing protein</fullName>
    </submittedName>
</protein>
<sequence>MKLPSLQHVVAEATRVVRRFPLTLLCALVLCVAGIYTISLDYPEEQKLKWLFPLASSAALGLTLTLSLALAAERYRWPLVGKLAAALGTVGLLVLWYVAAPAKPDMVWVLRLFVLLVASHLLVAVVPYLPELRRQADTPGFWRYNETLFLRILTAGLYSGVLYAGCSLALVAVKNLFDVKLDDNLFGYLFTVLATLFNTWFFLAGVPQDFAALEQEAPYPKGLKVFTQFVLLPLVVLYLGILYAYLGRIVVQWELPKGWVSILILAFSVAGIFALLLIHPIRDAAGNTWIRTFSRWFYRALLPLLGLLVVAINTRIQAYGFTEERYYVLVLAGWLAIMLAYFLWHQGRGIIWIPASLAVVALLTLLGPWSAVAVAERSQLRELKELSAQHQLLQNGRLDSAGRRAPKLPFAARKRITSIFVFFAERGAIDQLQPLFAVSLQLPDSLRNAVSDEQRSWQTQRLFAASHIDRVGYYEEEDEFPETRSSFTVEPPEAQPLGPGRYWLRRVAPDYYQKPDDDTLAQLVLGEGTFRLRSTGRRRWLHLEQLRADGRWQIRLTAQTGALADSLVQRHPAATTEEELAGIRLPAKGLTLTARGANATLQLYLSELSRSSRQDTVRYDYSGSALLELKANPKALKPEK</sequence>
<feature type="transmembrane region" description="Helical" evidence="1">
    <location>
        <begin position="350"/>
        <end position="375"/>
    </location>
</feature>
<feature type="transmembrane region" description="Helical" evidence="1">
    <location>
        <begin position="77"/>
        <end position="98"/>
    </location>
</feature>
<dbReference type="EMBL" id="CP095049">
    <property type="protein sequence ID" value="UOQ51050.1"/>
    <property type="molecule type" value="Genomic_DNA"/>
</dbReference>
<evidence type="ECO:0000313" key="3">
    <source>
        <dbReference type="Proteomes" id="UP000831785"/>
    </source>
</evidence>
<keyword evidence="3" id="KW-1185">Reference proteome</keyword>
<keyword evidence="1" id="KW-0472">Membrane</keyword>
<proteinExistence type="predicted"/>
<feature type="transmembrane region" description="Helical" evidence="1">
    <location>
        <begin position="20"/>
        <end position="38"/>
    </location>
</feature>
<feature type="transmembrane region" description="Helical" evidence="1">
    <location>
        <begin position="225"/>
        <end position="246"/>
    </location>
</feature>
<evidence type="ECO:0000313" key="2">
    <source>
        <dbReference type="EMBL" id="UOQ51050.1"/>
    </source>
</evidence>
<name>A0ABY4F427_9BACT</name>
<dbReference type="Proteomes" id="UP000831785">
    <property type="component" value="Chromosome"/>
</dbReference>
<dbReference type="Pfam" id="PF13687">
    <property type="entry name" value="DUF4153"/>
    <property type="match status" value="1"/>
</dbReference>
<evidence type="ECO:0000256" key="1">
    <source>
        <dbReference type="SAM" id="Phobius"/>
    </source>
</evidence>
<dbReference type="RefSeq" id="WP_244714168.1">
    <property type="nucleotide sequence ID" value="NZ_CP095049.1"/>
</dbReference>
<organism evidence="2 3">
    <name type="scientific">Hymenobacter cellulosivorans</name>
    <dbReference type="NCBI Taxonomy" id="2932249"/>
    <lineage>
        <taxon>Bacteria</taxon>
        <taxon>Pseudomonadati</taxon>
        <taxon>Bacteroidota</taxon>
        <taxon>Cytophagia</taxon>
        <taxon>Cytophagales</taxon>
        <taxon>Hymenobacteraceae</taxon>
        <taxon>Hymenobacter</taxon>
    </lineage>
</organism>
<keyword evidence="1" id="KW-0812">Transmembrane</keyword>
<dbReference type="InterPro" id="IPR025291">
    <property type="entry name" value="DUF4153"/>
</dbReference>
<gene>
    <name evidence="2" type="ORF">MUN80_14915</name>
</gene>
<reference evidence="2 3" key="1">
    <citation type="submission" date="2022-04" db="EMBL/GenBank/DDBJ databases">
        <title>Hymenobacter sp. isolated from the air.</title>
        <authorList>
            <person name="Won M."/>
            <person name="Lee C.-M."/>
            <person name="Woen H.-Y."/>
            <person name="Kwon S.-W."/>
        </authorList>
    </citation>
    <scope>NUCLEOTIDE SEQUENCE [LARGE SCALE GENOMIC DNA]</scope>
    <source>
        <strain evidence="3">5116 S-27</strain>
    </source>
</reference>
<feature type="transmembrane region" description="Helical" evidence="1">
    <location>
        <begin position="185"/>
        <end position="205"/>
    </location>
</feature>
<feature type="transmembrane region" description="Helical" evidence="1">
    <location>
        <begin position="50"/>
        <end position="71"/>
    </location>
</feature>
<feature type="transmembrane region" description="Helical" evidence="1">
    <location>
        <begin position="296"/>
        <end position="314"/>
    </location>
</feature>
<feature type="transmembrane region" description="Helical" evidence="1">
    <location>
        <begin position="258"/>
        <end position="281"/>
    </location>
</feature>
<feature type="transmembrane region" description="Helical" evidence="1">
    <location>
        <begin position="326"/>
        <end position="344"/>
    </location>
</feature>
<keyword evidence="1" id="KW-1133">Transmembrane helix</keyword>
<feature type="transmembrane region" description="Helical" evidence="1">
    <location>
        <begin position="149"/>
        <end position="173"/>
    </location>
</feature>
<accession>A0ABY4F427</accession>